<evidence type="ECO:0000313" key="3">
    <source>
        <dbReference type="Proteomes" id="UP000281553"/>
    </source>
</evidence>
<name>A0A3P6RBG5_DIBLA</name>
<proteinExistence type="predicted"/>
<evidence type="ECO:0000313" key="2">
    <source>
        <dbReference type="EMBL" id="VDK52380.1"/>
    </source>
</evidence>
<protein>
    <submittedName>
        <fullName evidence="2">Uncharacterized protein</fullName>
    </submittedName>
</protein>
<accession>A0A3P6RBG5</accession>
<gene>
    <name evidence="2" type="ORF">DILT_LOCUS1903</name>
</gene>
<keyword evidence="3" id="KW-1185">Reference proteome</keyword>
<feature type="non-terminal residue" evidence="2">
    <location>
        <position position="105"/>
    </location>
</feature>
<dbReference type="Gene3D" id="2.30.29.30">
    <property type="entry name" value="Pleckstrin-homology domain (PH domain)/Phosphotyrosine-binding domain (PTB)"/>
    <property type="match status" value="1"/>
</dbReference>
<dbReference type="Proteomes" id="UP000281553">
    <property type="component" value="Unassembled WGS sequence"/>
</dbReference>
<evidence type="ECO:0000256" key="1">
    <source>
        <dbReference type="SAM" id="MobiDB-lite"/>
    </source>
</evidence>
<feature type="region of interest" description="Disordered" evidence="1">
    <location>
        <begin position="49"/>
        <end position="105"/>
    </location>
</feature>
<organism evidence="2 3">
    <name type="scientific">Dibothriocephalus latus</name>
    <name type="common">Fish tapeworm</name>
    <name type="synonym">Diphyllobothrium latum</name>
    <dbReference type="NCBI Taxonomy" id="60516"/>
    <lineage>
        <taxon>Eukaryota</taxon>
        <taxon>Metazoa</taxon>
        <taxon>Spiralia</taxon>
        <taxon>Lophotrochozoa</taxon>
        <taxon>Platyhelminthes</taxon>
        <taxon>Cestoda</taxon>
        <taxon>Eucestoda</taxon>
        <taxon>Diphyllobothriidea</taxon>
        <taxon>Diphyllobothriidae</taxon>
        <taxon>Dibothriocephalus</taxon>
    </lineage>
</organism>
<sequence length="105" mass="11092">MWSARDFANMDIDAPSNEGTDELFMICFKTAEIAQEFENVVTSCVAQLESKPKSQDVGKSLLPQPKPSSASGGGGKTTETAGPKNATAPAAGLQKLRAKQGSWEC</sequence>
<dbReference type="InterPro" id="IPR011993">
    <property type="entry name" value="PH-like_dom_sf"/>
</dbReference>
<dbReference type="AlphaFoldDB" id="A0A3P6RBG5"/>
<dbReference type="EMBL" id="UYRU01016868">
    <property type="protein sequence ID" value="VDK52380.1"/>
    <property type="molecule type" value="Genomic_DNA"/>
</dbReference>
<reference evidence="2 3" key="1">
    <citation type="submission" date="2018-11" db="EMBL/GenBank/DDBJ databases">
        <authorList>
            <consortium name="Pathogen Informatics"/>
        </authorList>
    </citation>
    <scope>NUCLEOTIDE SEQUENCE [LARGE SCALE GENOMIC DNA]</scope>
</reference>